<organism evidence="10 11">
    <name type="scientific">Carboxydocella sporoproducens DSM 16521</name>
    <dbReference type="NCBI Taxonomy" id="1121270"/>
    <lineage>
        <taxon>Bacteria</taxon>
        <taxon>Bacillati</taxon>
        <taxon>Bacillota</taxon>
        <taxon>Clostridia</taxon>
        <taxon>Eubacteriales</taxon>
        <taxon>Clostridiales Family XVI. Incertae Sedis</taxon>
        <taxon>Carboxydocella</taxon>
    </lineage>
</organism>
<comment type="subcellular location">
    <subcellularLocation>
        <location evidence="1">Cell membrane</location>
        <topology evidence="1">Multi-pass membrane protein</topology>
    </subcellularLocation>
</comment>
<evidence type="ECO:0000256" key="4">
    <source>
        <dbReference type="ARBA" id="ARBA00022692"/>
    </source>
</evidence>
<name>A0A1T4RKI9_9FIRM</name>
<evidence type="ECO:0000256" key="6">
    <source>
        <dbReference type="ARBA" id="ARBA00023136"/>
    </source>
</evidence>
<evidence type="ECO:0000259" key="9">
    <source>
        <dbReference type="Pfam" id="PF12821"/>
    </source>
</evidence>
<protein>
    <submittedName>
        <fullName evidence="10">Uncharacterized membrane protein YjjB, DUF3815 family</fullName>
    </submittedName>
</protein>
<gene>
    <name evidence="10" type="ORF">SAMN02745885_02163</name>
</gene>
<feature type="transmembrane region" description="Helical" evidence="8">
    <location>
        <begin position="115"/>
        <end position="132"/>
    </location>
</feature>
<keyword evidence="5 8" id="KW-1133">Transmembrane helix</keyword>
<evidence type="ECO:0000313" key="11">
    <source>
        <dbReference type="Proteomes" id="UP000189933"/>
    </source>
</evidence>
<keyword evidence="2" id="KW-1003">Cell membrane</keyword>
<dbReference type="GO" id="GO:0015744">
    <property type="term" value="P:succinate transport"/>
    <property type="evidence" value="ECO:0007669"/>
    <property type="project" value="TreeGrafter"/>
</dbReference>
<proteinExistence type="inferred from homology"/>
<evidence type="ECO:0000256" key="5">
    <source>
        <dbReference type="ARBA" id="ARBA00022989"/>
    </source>
</evidence>
<dbReference type="OrthoDB" id="9810047at2"/>
<dbReference type="InterPro" id="IPR024528">
    <property type="entry name" value="ThrE_2"/>
</dbReference>
<dbReference type="GO" id="GO:0005886">
    <property type="term" value="C:plasma membrane"/>
    <property type="evidence" value="ECO:0007669"/>
    <property type="project" value="UniProtKB-SubCell"/>
</dbReference>
<evidence type="ECO:0000256" key="2">
    <source>
        <dbReference type="ARBA" id="ARBA00022475"/>
    </source>
</evidence>
<feature type="domain" description="Threonine/Serine exporter ThrE" evidence="9">
    <location>
        <begin position="4"/>
        <end position="128"/>
    </location>
</feature>
<dbReference type="EMBL" id="FUXM01000032">
    <property type="protein sequence ID" value="SKA16417.1"/>
    <property type="molecule type" value="Genomic_DNA"/>
</dbReference>
<sequence length="143" mass="14675">MLKVLWAAIASALFGILFAVPRRWLFTAAAGGGLGWASYTWLTTIHLNGIVAMFLAAVMVTLFSQTAARLGKVPVPIFLVPGVVPLVPGASAYEAMFNLVHGQTAAGLAKTVETLLLGLAIAGGLALGAALFRARTGGKANVA</sequence>
<keyword evidence="4 8" id="KW-0812">Transmembrane</keyword>
<keyword evidence="11" id="KW-1185">Reference proteome</keyword>
<dbReference type="InterPro" id="IPR050539">
    <property type="entry name" value="ThrE_Dicarb/AminoAcid_Exp"/>
</dbReference>
<dbReference type="PANTHER" id="PTHR34390:SF1">
    <property type="entry name" value="SUCCINATE TRANSPORTER SUBUNIT YJJB-RELATED"/>
    <property type="match status" value="1"/>
</dbReference>
<evidence type="ECO:0000256" key="7">
    <source>
        <dbReference type="ARBA" id="ARBA00034125"/>
    </source>
</evidence>
<evidence type="ECO:0000313" key="10">
    <source>
        <dbReference type="EMBL" id="SKA16417.1"/>
    </source>
</evidence>
<keyword evidence="6 8" id="KW-0472">Membrane</keyword>
<dbReference type="Proteomes" id="UP000189933">
    <property type="component" value="Unassembled WGS sequence"/>
</dbReference>
<evidence type="ECO:0000256" key="3">
    <source>
        <dbReference type="ARBA" id="ARBA00022519"/>
    </source>
</evidence>
<keyword evidence="3" id="KW-0997">Cell inner membrane</keyword>
<dbReference type="PANTHER" id="PTHR34390">
    <property type="entry name" value="UPF0442 PROTEIN YJJB-RELATED"/>
    <property type="match status" value="1"/>
</dbReference>
<feature type="transmembrane region" description="Helical" evidence="8">
    <location>
        <begin position="75"/>
        <end position="95"/>
    </location>
</feature>
<accession>A0A1T4RKI9</accession>
<reference evidence="11" key="1">
    <citation type="submission" date="2017-02" db="EMBL/GenBank/DDBJ databases">
        <authorList>
            <person name="Varghese N."/>
            <person name="Submissions S."/>
        </authorList>
    </citation>
    <scope>NUCLEOTIDE SEQUENCE [LARGE SCALE GENOMIC DNA]</scope>
    <source>
        <strain evidence="11">DSM 16521</strain>
    </source>
</reference>
<feature type="transmembrane region" description="Helical" evidence="8">
    <location>
        <begin position="43"/>
        <end position="63"/>
    </location>
</feature>
<dbReference type="AlphaFoldDB" id="A0A1T4RKI9"/>
<evidence type="ECO:0000256" key="1">
    <source>
        <dbReference type="ARBA" id="ARBA00004651"/>
    </source>
</evidence>
<evidence type="ECO:0000256" key="8">
    <source>
        <dbReference type="SAM" id="Phobius"/>
    </source>
</evidence>
<dbReference type="Pfam" id="PF12821">
    <property type="entry name" value="ThrE_2"/>
    <property type="match status" value="1"/>
</dbReference>
<dbReference type="RefSeq" id="WP_159071762.1">
    <property type="nucleotide sequence ID" value="NZ_FUXM01000032.1"/>
</dbReference>
<comment type="similarity">
    <text evidence="7">Belongs to the ThrE exporter (TC 2.A.79) family.</text>
</comment>